<dbReference type="PaxDb" id="3218-PP1S227_111V6.1"/>
<dbReference type="Proteomes" id="UP000006727">
    <property type="component" value="Chromosome 4"/>
</dbReference>
<dbReference type="EnsemblPlants" id="Pp3c4_11590V3.2">
    <property type="protein sequence ID" value="Pp3c4_11590V3.2"/>
    <property type="gene ID" value="Pp3c4_11590"/>
</dbReference>
<dbReference type="InParanoid" id="A0A2K1KN26"/>
<evidence type="ECO:0000313" key="3">
    <source>
        <dbReference type="Proteomes" id="UP000006727"/>
    </source>
</evidence>
<gene>
    <name evidence="1" type="ORF">PHYPA_006071</name>
</gene>
<dbReference type="Gramene" id="Pp3c4_11590V3.1">
    <property type="protein sequence ID" value="Pp3c4_11590V3.1"/>
    <property type="gene ID" value="Pp3c4_11590"/>
</dbReference>
<sequence>MDTERPRKRFHFRIRNRPDSWSITAFGEQCSLCECISLFDLFLCKLVVSYQPQYVFVGRRINQVFGN</sequence>
<dbReference type="EnsemblPlants" id="Pp3c4_11590V3.1">
    <property type="protein sequence ID" value="Pp3c4_11590V3.1"/>
    <property type="gene ID" value="Pp3c4_11590"/>
</dbReference>
<dbReference type="AlphaFoldDB" id="A0A2K1KN26"/>
<reference evidence="1 3" key="1">
    <citation type="journal article" date="2008" name="Science">
        <title>The Physcomitrella genome reveals evolutionary insights into the conquest of land by plants.</title>
        <authorList>
            <person name="Rensing S."/>
            <person name="Lang D."/>
            <person name="Zimmer A."/>
            <person name="Terry A."/>
            <person name="Salamov A."/>
            <person name="Shapiro H."/>
            <person name="Nishiyama T."/>
            <person name="Perroud P.-F."/>
            <person name="Lindquist E."/>
            <person name="Kamisugi Y."/>
            <person name="Tanahashi T."/>
            <person name="Sakakibara K."/>
            <person name="Fujita T."/>
            <person name="Oishi K."/>
            <person name="Shin-I T."/>
            <person name="Kuroki Y."/>
            <person name="Toyoda A."/>
            <person name="Suzuki Y."/>
            <person name="Hashimoto A."/>
            <person name="Yamaguchi K."/>
            <person name="Sugano A."/>
            <person name="Kohara Y."/>
            <person name="Fujiyama A."/>
            <person name="Anterola A."/>
            <person name="Aoki S."/>
            <person name="Ashton N."/>
            <person name="Barbazuk W.B."/>
            <person name="Barker E."/>
            <person name="Bennetzen J."/>
            <person name="Bezanilla M."/>
            <person name="Blankenship R."/>
            <person name="Cho S.H."/>
            <person name="Dutcher S."/>
            <person name="Estelle M."/>
            <person name="Fawcett J.A."/>
            <person name="Gundlach H."/>
            <person name="Hanada K."/>
            <person name="Heyl A."/>
            <person name="Hicks K.A."/>
            <person name="Hugh J."/>
            <person name="Lohr M."/>
            <person name="Mayer K."/>
            <person name="Melkozernov A."/>
            <person name="Murata T."/>
            <person name="Nelson D."/>
            <person name="Pils B."/>
            <person name="Prigge M."/>
            <person name="Reiss B."/>
            <person name="Renner T."/>
            <person name="Rombauts S."/>
            <person name="Rushton P."/>
            <person name="Sanderfoot A."/>
            <person name="Schween G."/>
            <person name="Shiu S.-H."/>
            <person name="Stueber K."/>
            <person name="Theodoulou F.L."/>
            <person name="Tu H."/>
            <person name="Van de Peer Y."/>
            <person name="Verrier P.J."/>
            <person name="Waters E."/>
            <person name="Wood A."/>
            <person name="Yang L."/>
            <person name="Cove D."/>
            <person name="Cuming A."/>
            <person name="Hasebe M."/>
            <person name="Lucas S."/>
            <person name="Mishler D.B."/>
            <person name="Reski R."/>
            <person name="Grigoriev I."/>
            <person name="Quatrano R.S."/>
            <person name="Boore J.L."/>
        </authorList>
    </citation>
    <scope>NUCLEOTIDE SEQUENCE [LARGE SCALE GENOMIC DNA]</scope>
    <source>
        <strain evidence="2 3">cv. Gransden 2004</strain>
    </source>
</reference>
<reference evidence="2" key="3">
    <citation type="submission" date="2020-12" db="UniProtKB">
        <authorList>
            <consortium name="EnsemblPlants"/>
        </authorList>
    </citation>
    <scope>IDENTIFICATION</scope>
</reference>
<evidence type="ECO:0000313" key="2">
    <source>
        <dbReference type="EnsemblPlants" id="Pp3c4_11590V3.1"/>
    </source>
</evidence>
<keyword evidence="3" id="KW-1185">Reference proteome</keyword>
<reference evidence="1 3" key="2">
    <citation type="journal article" date="2018" name="Plant J.">
        <title>The Physcomitrella patens chromosome-scale assembly reveals moss genome structure and evolution.</title>
        <authorList>
            <person name="Lang D."/>
            <person name="Ullrich K.K."/>
            <person name="Murat F."/>
            <person name="Fuchs J."/>
            <person name="Jenkins J."/>
            <person name="Haas F.B."/>
            <person name="Piednoel M."/>
            <person name="Gundlach H."/>
            <person name="Van Bel M."/>
            <person name="Meyberg R."/>
            <person name="Vives C."/>
            <person name="Morata J."/>
            <person name="Symeonidi A."/>
            <person name="Hiss M."/>
            <person name="Muchero W."/>
            <person name="Kamisugi Y."/>
            <person name="Saleh O."/>
            <person name="Blanc G."/>
            <person name="Decker E.L."/>
            <person name="van Gessel N."/>
            <person name="Grimwood J."/>
            <person name="Hayes R.D."/>
            <person name="Graham S.W."/>
            <person name="Gunter L.E."/>
            <person name="McDaniel S.F."/>
            <person name="Hoernstein S.N.W."/>
            <person name="Larsson A."/>
            <person name="Li F.W."/>
            <person name="Perroud P.F."/>
            <person name="Phillips J."/>
            <person name="Ranjan P."/>
            <person name="Rokshar D.S."/>
            <person name="Rothfels C.J."/>
            <person name="Schneider L."/>
            <person name="Shu S."/>
            <person name="Stevenson D.W."/>
            <person name="Thummler F."/>
            <person name="Tillich M."/>
            <person name="Villarreal Aguilar J.C."/>
            <person name="Widiez T."/>
            <person name="Wong G.K."/>
            <person name="Wymore A."/>
            <person name="Zhang Y."/>
            <person name="Zimmer A.D."/>
            <person name="Quatrano R.S."/>
            <person name="Mayer K.F.X."/>
            <person name="Goodstein D."/>
            <person name="Casacuberta J.M."/>
            <person name="Vandepoele K."/>
            <person name="Reski R."/>
            <person name="Cuming A.C."/>
            <person name="Tuskan G.A."/>
            <person name="Maumus F."/>
            <person name="Salse J."/>
            <person name="Schmutz J."/>
            <person name="Rensing S.A."/>
        </authorList>
    </citation>
    <scope>NUCLEOTIDE SEQUENCE [LARGE SCALE GENOMIC DNA]</scope>
    <source>
        <strain evidence="2 3">cv. Gransden 2004</strain>
    </source>
</reference>
<protein>
    <submittedName>
        <fullName evidence="1 2">Uncharacterized protein</fullName>
    </submittedName>
</protein>
<evidence type="ECO:0000313" key="1">
    <source>
        <dbReference type="EMBL" id="PNR55176.1"/>
    </source>
</evidence>
<name>A0A2K1KN26_PHYPA</name>
<proteinExistence type="predicted"/>
<organism evidence="1">
    <name type="scientific">Physcomitrium patens</name>
    <name type="common">Spreading-leaved earth moss</name>
    <name type="synonym">Physcomitrella patens</name>
    <dbReference type="NCBI Taxonomy" id="3218"/>
    <lineage>
        <taxon>Eukaryota</taxon>
        <taxon>Viridiplantae</taxon>
        <taxon>Streptophyta</taxon>
        <taxon>Embryophyta</taxon>
        <taxon>Bryophyta</taxon>
        <taxon>Bryophytina</taxon>
        <taxon>Bryopsida</taxon>
        <taxon>Funariidae</taxon>
        <taxon>Funariales</taxon>
        <taxon>Funariaceae</taxon>
        <taxon>Physcomitrium</taxon>
    </lineage>
</organism>
<dbReference type="Gramene" id="Pp3c4_11590V3.2">
    <property type="protein sequence ID" value="Pp3c4_11590V3.2"/>
    <property type="gene ID" value="Pp3c4_11590"/>
</dbReference>
<accession>A0A2K1KN26</accession>
<dbReference type="EMBL" id="ABEU02000004">
    <property type="protein sequence ID" value="PNR55176.1"/>
    <property type="molecule type" value="Genomic_DNA"/>
</dbReference>